<evidence type="ECO:0000256" key="1">
    <source>
        <dbReference type="SAM" id="MobiDB-lite"/>
    </source>
</evidence>
<evidence type="ECO:0000313" key="3">
    <source>
        <dbReference type="Proteomes" id="UP000030711"/>
    </source>
</evidence>
<protein>
    <submittedName>
        <fullName evidence="2">Uncharacterized protein</fullName>
    </submittedName>
</protein>
<feature type="compositionally biased region" description="Acidic residues" evidence="1">
    <location>
        <begin position="115"/>
        <end position="125"/>
    </location>
</feature>
<comment type="caution">
    <text evidence="2">The sequence shown here is derived from an EMBL/GenBank/DDBJ whole genome shotgun (WGS) entry which is preliminary data.</text>
</comment>
<reference evidence="2 3" key="1">
    <citation type="journal article" date="2014" name="Nature">
        <title>The genome of Eucalyptus grandis.</title>
        <authorList>
            <person name="Myburg A.A."/>
            <person name="Grattapaglia D."/>
            <person name="Tuskan G.A."/>
            <person name="Hellsten U."/>
            <person name="Hayes R.D."/>
            <person name="Grimwood J."/>
            <person name="Jenkins J."/>
            <person name="Lindquist E."/>
            <person name="Tice H."/>
            <person name="Bauer D."/>
            <person name="Goodstein D.M."/>
            <person name="Dubchak I."/>
            <person name="Poliakov A."/>
            <person name="Mizrachi E."/>
            <person name="Kullan A.R."/>
            <person name="Hussey S.G."/>
            <person name="Pinard D."/>
            <person name="van der Merwe K."/>
            <person name="Singh P."/>
            <person name="van Jaarsveld I."/>
            <person name="Silva-Junior O.B."/>
            <person name="Togawa R.C."/>
            <person name="Pappas M.R."/>
            <person name="Faria D.A."/>
            <person name="Sansaloni C.P."/>
            <person name="Petroli C.D."/>
            <person name="Yang X."/>
            <person name="Ranjan P."/>
            <person name="Tschaplinski T.J."/>
            <person name="Ye C.Y."/>
            <person name="Li T."/>
            <person name="Sterck L."/>
            <person name="Vanneste K."/>
            <person name="Murat F."/>
            <person name="Soler M."/>
            <person name="Clemente H.S."/>
            <person name="Saidi N."/>
            <person name="Cassan-Wang H."/>
            <person name="Dunand C."/>
            <person name="Hefer C.A."/>
            <person name="Bornberg-Bauer E."/>
            <person name="Kersting A.R."/>
            <person name="Vining K."/>
            <person name="Amarasinghe V."/>
            <person name="Ranik M."/>
            <person name="Naithani S."/>
            <person name="Elser J."/>
            <person name="Boyd A.E."/>
            <person name="Liston A."/>
            <person name="Spatafora J.W."/>
            <person name="Dharmwardhana P."/>
            <person name="Raja R."/>
            <person name="Sullivan C."/>
            <person name="Romanel E."/>
            <person name="Alves-Ferreira M."/>
            <person name="Kulheim C."/>
            <person name="Foley W."/>
            <person name="Carocha V."/>
            <person name="Paiva J."/>
            <person name="Kudrna D."/>
            <person name="Brommonschenkel S.H."/>
            <person name="Pasquali G."/>
            <person name="Byrne M."/>
            <person name="Rigault P."/>
            <person name="Tibbits J."/>
            <person name="Spokevicius A."/>
            <person name="Jones R.C."/>
            <person name="Steane D.A."/>
            <person name="Vaillancourt R.E."/>
            <person name="Potts B.M."/>
            <person name="Joubert F."/>
            <person name="Barry K."/>
            <person name="Pappas G.J."/>
            <person name="Strauss S.H."/>
            <person name="Jaiswal P."/>
            <person name="Grima-Pettenati J."/>
            <person name="Salse J."/>
            <person name="Van de Peer Y."/>
            <person name="Rokhsar D.S."/>
            <person name="Schmutz J."/>
        </authorList>
    </citation>
    <scope>NUCLEOTIDE SEQUENCE [LARGE SCALE GENOMIC DNA]</scope>
    <source>
        <strain evidence="3">cv. BRASUZ1</strain>
        <tissue evidence="2">Leaf extractions</tissue>
    </source>
</reference>
<gene>
    <name evidence="2" type="ORF">EUGRSUZ_L03019</name>
</gene>
<dbReference type="AlphaFoldDB" id="A0AAD9WII4"/>
<sequence>MQKYGQTTTSWLALYGLNDERRLRVLPRLVPDEGLEALLVGPVLDLNDEPVVRPRHDLRLALHHLLQHQPRLGLVVARLDGELSDLPHVRVAQVLYRVPTPEQRLRADGPGGRDLEEEDGSDGEDEKSHFQRFFGFGPWFR</sequence>
<evidence type="ECO:0000313" key="2">
    <source>
        <dbReference type="EMBL" id="KAK2631365.1"/>
    </source>
</evidence>
<feature type="region of interest" description="Disordered" evidence="1">
    <location>
        <begin position="102"/>
        <end position="129"/>
    </location>
</feature>
<accession>A0AAD9WII4</accession>
<name>A0AAD9WII4_EUCGR</name>
<proteinExistence type="predicted"/>
<dbReference type="EMBL" id="MU850022">
    <property type="protein sequence ID" value="KAK2631365.1"/>
    <property type="molecule type" value="Genomic_DNA"/>
</dbReference>
<feature type="compositionally biased region" description="Basic and acidic residues" evidence="1">
    <location>
        <begin position="103"/>
        <end position="114"/>
    </location>
</feature>
<organism evidence="2 3">
    <name type="scientific">Eucalyptus grandis</name>
    <name type="common">Flooded gum</name>
    <dbReference type="NCBI Taxonomy" id="71139"/>
    <lineage>
        <taxon>Eukaryota</taxon>
        <taxon>Viridiplantae</taxon>
        <taxon>Streptophyta</taxon>
        <taxon>Embryophyta</taxon>
        <taxon>Tracheophyta</taxon>
        <taxon>Spermatophyta</taxon>
        <taxon>Magnoliopsida</taxon>
        <taxon>eudicotyledons</taxon>
        <taxon>Gunneridae</taxon>
        <taxon>Pentapetalae</taxon>
        <taxon>rosids</taxon>
        <taxon>malvids</taxon>
        <taxon>Myrtales</taxon>
        <taxon>Myrtaceae</taxon>
        <taxon>Myrtoideae</taxon>
        <taxon>Eucalypteae</taxon>
        <taxon>Eucalyptus</taxon>
    </lineage>
</organism>
<dbReference type="Proteomes" id="UP000030711">
    <property type="component" value="Unassembled WGS sequence"/>
</dbReference>
<keyword evidence="3" id="KW-1185">Reference proteome</keyword>